<dbReference type="PANTHER" id="PTHR47691:SF3">
    <property type="entry name" value="HTH-TYPE TRANSCRIPTIONAL REGULATOR RV0890C-RELATED"/>
    <property type="match status" value="1"/>
</dbReference>
<dbReference type="InterPro" id="IPR002182">
    <property type="entry name" value="NB-ARC"/>
</dbReference>
<feature type="domain" description="NB-ARC" evidence="3">
    <location>
        <begin position="69"/>
        <end position="217"/>
    </location>
</feature>
<feature type="region of interest" description="Disordered" evidence="2">
    <location>
        <begin position="685"/>
        <end position="718"/>
    </location>
</feature>
<organism evidence="4 5">
    <name type="scientific">Actinomadura luteofluorescens</name>
    <dbReference type="NCBI Taxonomy" id="46163"/>
    <lineage>
        <taxon>Bacteria</taxon>
        <taxon>Bacillati</taxon>
        <taxon>Actinomycetota</taxon>
        <taxon>Actinomycetes</taxon>
        <taxon>Streptosporangiales</taxon>
        <taxon>Thermomonosporaceae</taxon>
        <taxon>Actinomadura</taxon>
    </lineage>
</organism>
<evidence type="ECO:0000256" key="1">
    <source>
        <dbReference type="PROSITE-ProRule" id="PRU00339"/>
    </source>
</evidence>
<comment type="caution">
    <text evidence="4">The sequence shown here is derived from an EMBL/GenBank/DDBJ whole genome shotgun (WGS) entry which is preliminary data.</text>
</comment>
<proteinExistence type="predicted"/>
<dbReference type="InterPro" id="IPR011990">
    <property type="entry name" value="TPR-like_helical_dom_sf"/>
</dbReference>
<gene>
    <name evidence="4" type="ORF">BJY14_006049</name>
</gene>
<keyword evidence="1" id="KW-0802">TPR repeat</keyword>
<dbReference type="PRINTS" id="PR00364">
    <property type="entry name" value="DISEASERSIST"/>
</dbReference>
<dbReference type="InterPro" id="IPR036388">
    <property type="entry name" value="WH-like_DNA-bd_sf"/>
</dbReference>
<dbReference type="InterPro" id="IPR019734">
    <property type="entry name" value="TPR_rpt"/>
</dbReference>
<dbReference type="Proteomes" id="UP000529783">
    <property type="component" value="Unassembled WGS sequence"/>
</dbReference>
<dbReference type="AlphaFoldDB" id="A0A7Y9ELP7"/>
<dbReference type="EMBL" id="JACCBA010000001">
    <property type="protein sequence ID" value="NYD50066.1"/>
    <property type="molecule type" value="Genomic_DNA"/>
</dbReference>
<dbReference type="InterPro" id="IPR027417">
    <property type="entry name" value="P-loop_NTPase"/>
</dbReference>
<evidence type="ECO:0000256" key="2">
    <source>
        <dbReference type="SAM" id="MobiDB-lite"/>
    </source>
</evidence>
<dbReference type="Pfam" id="PF13424">
    <property type="entry name" value="TPR_12"/>
    <property type="match status" value="2"/>
</dbReference>
<dbReference type="Gene3D" id="3.40.50.300">
    <property type="entry name" value="P-loop containing nucleotide triphosphate hydrolases"/>
    <property type="match status" value="1"/>
</dbReference>
<dbReference type="Pfam" id="PF00931">
    <property type="entry name" value="NB-ARC"/>
    <property type="match status" value="1"/>
</dbReference>
<feature type="compositionally biased region" description="Pro residues" evidence="2">
    <location>
        <begin position="704"/>
        <end position="718"/>
    </location>
</feature>
<dbReference type="SMART" id="SM00028">
    <property type="entry name" value="TPR"/>
    <property type="match status" value="4"/>
</dbReference>
<dbReference type="Gene3D" id="1.25.40.10">
    <property type="entry name" value="Tetratricopeptide repeat domain"/>
    <property type="match status" value="1"/>
</dbReference>
<dbReference type="RefSeq" id="WP_179846682.1">
    <property type="nucleotide sequence ID" value="NZ_JACCBA010000001.1"/>
</dbReference>
<dbReference type="SUPFAM" id="SSF48452">
    <property type="entry name" value="TPR-like"/>
    <property type="match status" value="2"/>
</dbReference>
<protein>
    <submittedName>
        <fullName evidence="4">Tetratricopeptide (TPR) repeat protein</fullName>
    </submittedName>
</protein>
<dbReference type="Gene3D" id="1.10.10.10">
    <property type="entry name" value="Winged helix-like DNA-binding domain superfamily/Winged helix DNA-binding domain"/>
    <property type="match status" value="1"/>
</dbReference>
<dbReference type="GO" id="GO:0043531">
    <property type="term" value="F:ADP binding"/>
    <property type="evidence" value="ECO:0007669"/>
    <property type="project" value="InterPro"/>
</dbReference>
<keyword evidence="5" id="KW-1185">Reference proteome</keyword>
<evidence type="ECO:0000313" key="4">
    <source>
        <dbReference type="EMBL" id="NYD50066.1"/>
    </source>
</evidence>
<name>A0A7Y9ELP7_9ACTN</name>
<feature type="repeat" description="TPR" evidence="1">
    <location>
        <begin position="492"/>
        <end position="525"/>
    </location>
</feature>
<evidence type="ECO:0000313" key="5">
    <source>
        <dbReference type="Proteomes" id="UP000529783"/>
    </source>
</evidence>
<reference evidence="4 5" key="1">
    <citation type="submission" date="2020-07" db="EMBL/GenBank/DDBJ databases">
        <title>Sequencing the genomes of 1000 actinobacteria strains.</title>
        <authorList>
            <person name="Klenk H.-P."/>
        </authorList>
    </citation>
    <scope>NUCLEOTIDE SEQUENCE [LARGE SCALE GENOMIC DNA]</scope>
    <source>
        <strain evidence="4 5">DSM 40398</strain>
    </source>
</reference>
<dbReference type="PROSITE" id="PS50005">
    <property type="entry name" value="TPR"/>
    <property type="match status" value="1"/>
</dbReference>
<accession>A0A7Y9ELP7</accession>
<dbReference type="SUPFAM" id="SSF52540">
    <property type="entry name" value="P-loop containing nucleoside triphosphate hydrolases"/>
    <property type="match status" value="1"/>
</dbReference>
<sequence length="718" mass="77137">MVQSPDERDRWANELTGTIAGSSVQAGSIAGGVHITMPPSASLPAPAQLPAPGLFAGRHDEMAELRAHTGRQGLVVIIGAGGVGKTTLALHWLHEVKGEYEGQLFVDLRGFSGADPLPPDEPLERFLRALGALPESIPSSIDEQAALFRSMTTGRRLIVLLDNAVSAAQVRPLLPGAGGSLVVVTSRRRLSGLVVDGARFVDVDPLGVTGALELLERLIGADRIRAEREHARSLVALCGTLPLAVCASGARLAARRRWPIARAVAELGDEARRLSALRTGEGDISVDAVFNTSYQALDDAHARAYRLLGVHPGADFDVAAAAALLGTDEGHAADLLHDLVDASLLIEAGDERYFFHDLVRLHARDKAHEPAAAPDREEALARLADWYLTSAVTADLLLMPGRWHLGDRYTSGRRNGALTNRPMALSWLEQERHNLAAVARDAHEAGLHSVAWQLCEAEWPLFLHRKHYRAWVRMYELGLVAARSCEDPRAQARMLEGLGVAHLNLQEIDAARDRYEAALALERQTGHRLGEAAALEGLGLVAFATGDLAPAVGLFREARDVHAALDRPRGIALMERHIGEALSASGRHDEAEAVLTGALDTFVRLDEPYHQARTLTCLGQARLLAGHPDKAAEALHASHGVAREAGARHVEAGALWELARVAAHQGAGADERRFLEQALAIYTELGAPQATPVRERLDEAQSEPPAPQEPPARPDPGP</sequence>
<evidence type="ECO:0000259" key="3">
    <source>
        <dbReference type="Pfam" id="PF00931"/>
    </source>
</evidence>
<dbReference type="PANTHER" id="PTHR47691">
    <property type="entry name" value="REGULATOR-RELATED"/>
    <property type="match status" value="1"/>
</dbReference>